<keyword evidence="5" id="KW-0539">Nucleus</keyword>
<evidence type="ECO:0000256" key="7">
    <source>
        <dbReference type="SAM" id="Phobius"/>
    </source>
</evidence>
<reference evidence="9 10" key="1">
    <citation type="submission" date="2024-01" db="EMBL/GenBank/DDBJ databases">
        <authorList>
            <person name="Allen C."/>
            <person name="Tagirdzhanova G."/>
        </authorList>
    </citation>
    <scope>NUCLEOTIDE SEQUENCE [LARGE SCALE GENOMIC DNA]</scope>
</reference>
<dbReference type="PANTHER" id="PTHR28538:SF1">
    <property type="entry name" value="INTEGRAL INNER NUCLEAR MEMBRANE PROTEIN IMA1"/>
    <property type="match status" value="1"/>
</dbReference>
<feature type="compositionally biased region" description="Polar residues" evidence="6">
    <location>
        <begin position="430"/>
        <end position="442"/>
    </location>
</feature>
<keyword evidence="2 7" id="KW-0812">Transmembrane</keyword>
<feature type="region of interest" description="Disordered" evidence="6">
    <location>
        <begin position="737"/>
        <end position="762"/>
    </location>
</feature>
<accession>A0ABP0BI91</accession>
<feature type="domain" description="Ima1 N-terminal" evidence="8">
    <location>
        <begin position="10"/>
        <end position="155"/>
    </location>
</feature>
<dbReference type="InterPro" id="IPR042321">
    <property type="entry name" value="Ima1"/>
</dbReference>
<dbReference type="PANTHER" id="PTHR28538">
    <property type="entry name" value="INTEGRAL INNER NUCLEAR MEMBRANE PROTEIN IMA1"/>
    <property type="match status" value="1"/>
</dbReference>
<keyword evidence="3 7" id="KW-1133">Transmembrane helix</keyword>
<feature type="region of interest" description="Disordered" evidence="6">
    <location>
        <begin position="393"/>
        <end position="418"/>
    </location>
</feature>
<evidence type="ECO:0000256" key="2">
    <source>
        <dbReference type="ARBA" id="ARBA00022692"/>
    </source>
</evidence>
<evidence type="ECO:0000256" key="5">
    <source>
        <dbReference type="ARBA" id="ARBA00023242"/>
    </source>
</evidence>
<feature type="compositionally biased region" description="Low complexity" evidence="6">
    <location>
        <begin position="504"/>
        <end position="530"/>
    </location>
</feature>
<dbReference type="Proteomes" id="UP001642405">
    <property type="component" value="Unassembled WGS sequence"/>
</dbReference>
<feature type="compositionally biased region" description="Polar residues" evidence="6">
    <location>
        <begin position="456"/>
        <end position="465"/>
    </location>
</feature>
<sequence length="962" mass="103733">MVRLRRTRYLSCFYCGRRRSVAYDGALREFACSSCDATNYLDENGDITDPPTSTTAAAEATTPFFASGPELFHGGFGSPGSVSSTTGHGSPGSGNAVFCKTCLKNQHLFISSLAQYFPSDPNHPDTPELERKYFRFRQGLEQRYPQVCADCEPRVLHRIREAGYTAKTDHLRRMVDYSRQVRLTRATPVDAASWIGRKLWWAGLVFQILWQVGVIGSFLLRASSRQSYNMDDIGVENDAIVDGGDSTYSATVHDPGRSSTATMLAVFLRPLLRFVVSKTDAFRSLCVAATLASCWWNPFLVQTVRGFTKPLIGIPTWYAHQAAILLVRIVLAKAAGSADSDDGRATASQARSLPPTTAGAHAVAALFILYLYTVAPRVIRKDLRPLFSKLPEAPLTPQKASHDTELRQQQSENRRRGLETMSDVLDEISLTPQQRHMQSSPLSCRDSDTDGWDGWQPSQNGASRSQQAIGGMAGGYAGTTGGWQAGRETSGFGSFGSLSLNGGYGSTTPAAQPPQTWSQQQQDGYYGAAADADEMDWTPTQPSSQVSMQSPHRAFNTYQPGASQFGQRPPSSAGAFSQTPVEADRGPFWYKVPPAPTSIAQRIFNRPNAPRLVQKGQMDDDRNGSPKAAASFFSANGNGSPGRTLNLGLDARGLAGASSSVEFAQPSFFAEDLQRKAKSGKGSPGAQTGDDDPGSFLSDLFSQTFSLGAGGVHDEGDGGDDDDAYVAASGASQVSGARQRAALHARRQRQQHSMASSSPFGHGGPSLLRRAATFVTTLASLAAVYLLREGIDQNQSSAPATEATFTTATTAAIDVFQYLQPYARLVEASAASLCATMAISLTGESIRRLRRSRAPPSMAAVTGLLLGLASIALACWMALQMRAMLQAGQQQQASFGQLPPQNIHRATYEEGSIAGGEAYGWPDSSSNEQQQQQHNVLPWPWWEVASLHGAVLVHQAWNMLVQ</sequence>
<comment type="subcellular location">
    <subcellularLocation>
        <location evidence="1">Nucleus inner membrane</location>
        <topology evidence="1">Multi-pass membrane protein</topology>
    </subcellularLocation>
</comment>
<feature type="transmembrane region" description="Helical" evidence="7">
    <location>
        <begin position="858"/>
        <end position="879"/>
    </location>
</feature>
<evidence type="ECO:0000259" key="8">
    <source>
        <dbReference type="Pfam" id="PF09779"/>
    </source>
</evidence>
<evidence type="ECO:0000313" key="9">
    <source>
        <dbReference type="EMBL" id="CAK7219333.1"/>
    </source>
</evidence>
<feature type="region of interest" description="Disordered" evidence="6">
    <location>
        <begin position="674"/>
        <end position="695"/>
    </location>
</feature>
<keyword evidence="4 7" id="KW-0472">Membrane</keyword>
<feature type="region of interest" description="Disordered" evidence="6">
    <location>
        <begin position="504"/>
        <end position="579"/>
    </location>
</feature>
<feature type="region of interest" description="Disordered" evidence="6">
    <location>
        <begin position="430"/>
        <end position="473"/>
    </location>
</feature>
<feature type="compositionally biased region" description="Polar residues" evidence="6">
    <location>
        <begin position="538"/>
        <end position="579"/>
    </location>
</feature>
<keyword evidence="10" id="KW-1185">Reference proteome</keyword>
<comment type="caution">
    <text evidence="9">The sequence shown here is derived from an EMBL/GenBank/DDBJ whole genome shotgun (WGS) entry which is preliminary data.</text>
</comment>
<name>A0ABP0BI91_9PEZI</name>
<gene>
    <name evidence="9" type="ORF">SCUCBS95973_003784</name>
</gene>
<dbReference type="InterPro" id="IPR018617">
    <property type="entry name" value="Ima1_N"/>
</dbReference>
<dbReference type="EMBL" id="CAWUHB010000017">
    <property type="protein sequence ID" value="CAK7219333.1"/>
    <property type="molecule type" value="Genomic_DNA"/>
</dbReference>
<protein>
    <recommendedName>
        <fullName evidence="8">Ima1 N-terminal domain-containing protein</fullName>
    </recommendedName>
</protein>
<feature type="compositionally biased region" description="Basic residues" evidence="6">
    <location>
        <begin position="741"/>
        <end position="750"/>
    </location>
</feature>
<organism evidence="9 10">
    <name type="scientific">Sporothrix curviconia</name>
    <dbReference type="NCBI Taxonomy" id="1260050"/>
    <lineage>
        <taxon>Eukaryota</taxon>
        <taxon>Fungi</taxon>
        <taxon>Dikarya</taxon>
        <taxon>Ascomycota</taxon>
        <taxon>Pezizomycotina</taxon>
        <taxon>Sordariomycetes</taxon>
        <taxon>Sordariomycetidae</taxon>
        <taxon>Ophiostomatales</taxon>
        <taxon>Ophiostomataceae</taxon>
        <taxon>Sporothrix</taxon>
    </lineage>
</organism>
<feature type="region of interest" description="Disordered" evidence="6">
    <location>
        <begin position="615"/>
        <end position="641"/>
    </location>
</feature>
<evidence type="ECO:0000313" key="10">
    <source>
        <dbReference type="Proteomes" id="UP001642405"/>
    </source>
</evidence>
<proteinExistence type="predicted"/>
<evidence type="ECO:0000256" key="3">
    <source>
        <dbReference type="ARBA" id="ARBA00022989"/>
    </source>
</evidence>
<evidence type="ECO:0000256" key="4">
    <source>
        <dbReference type="ARBA" id="ARBA00023136"/>
    </source>
</evidence>
<feature type="compositionally biased region" description="Basic and acidic residues" evidence="6">
    <location>
        <begin position="400"/>
        <end position="418"/>
    </location>
</feature>
<evidence type="ECO:0000256" key="6">
    <source>
        <dbReference type="SAM" id="MobiDB-lite"/>
    </source>
</evidence>
<evidence type="ECO:0000256" key="1">
    <source>
        <dbReference type="ARBA" id="ARBA00004473"/>
    </source>
</evidence>
<dbReference type="Pfam" id="PF09779">
    <property type="entry name" value="Ima1_N"/>
    <property type="match status" value="1"/>
</dbReference>